<dbReference type="EMBL" id="AP018360">
    <property type="protein sequence ID" value="BBA45213.1"/>
    <property type="molecule type" value="Genomic_DNA"/>
</dbReference>
<evidence type="ECO:0000313" key="2">
    <source>
        <dbReference type="EMBL" id="WFN23504.1"/>
    </source>
</evidence>
<evidence type="ECO:0000313" key="1">
    <source>
        <dbReference type="EMBL" id="BBA45213.1"/>
    </source>
</evidence>
<protein>
    <submittedName>
        <fullName evidence="1">Uncharacterized protein</fullName>
    </submittedName>
</protein>
<gene>
    <name evidence="1" type="ORF">BCCH1_77240</name>
    <name evidence="2" type="ORF">LXE91_41000</name>
</gene>
<dbReference type="AlphaFoldDB" id="A0A250LKZ5"/>
<name>A0A250LKZ5_9BURK</name>
<reference evidence="2 3" key="3">
    <citation type="submission" date="2021-12" db="EMBL/GenBank/DDBJ databases">
        <title>Genomic and phenotypic characterization of three Burkholderia contaminans isolates recovered from different sources.</title>
        <authorList>
            <person name="Lopez De Volder A."/>
            <person name="Fan Y."/>
            <person name="Nunvar J."/>
            <person name="Herrera T."/>
            <person name="Timp W."/>
            <person name="Degrossi J."/>
        </authorList>
    </citation>
    <scope>NUCLEOTIDE SEQUENCE [LARGE SCALE GENOMIC DNA]</scope>
    <source>
        <strain evidence="2 3">LMG 23361</strain>
        <plasmid evidence="2 3">unnamed1</plasmid>
    </source>
</reference>
<geneLocation type="plasmid" evidence="1">
    <name>pBC453</name>
</geneLocation>
<evidence type="ECO:0000313" key="3">
    <source>
        <dbReference type="Proteomes" id="UP001220209"/>
    </source>
</evidence>
<accession>A0A250LKZ5</accession>
<organism evidence="1">
    <name type="scientific">Burkholderia contaminans</name>
    <dbReference type="NCBI Taxonomy" id="488447"/>
    <lineage>
        <taxon>Bacteria</taxon>
        <taxon>Pseudomonadati</taxon>
        <taxon>Pseudomonadota</taxon>
        <taxon>Betaproteobacteria</taxon>
        <taxon>Burkholderiales</taxon>
        <taxon>Burkholderiaceae</taxon>
        <taxon>Burkholderia</taxon>
        <taxon>Burkholderia cepacia complex</taxon>
    </lineage>
</organism>
<reference evidence="1" key="1">
    <citation type="journal article" date="2016" name="Biosci. Biotechnol. Biochem.">
        <title>Bioconversion of AHX to AOH by resting cells of Burkholderia contaminans CH-1.</title>
        <authorList>
            <person name="Choi J.H."/>
            <person name="Kikuchi A."/>
            <person name="Pumkaeo P."/>
            <person name="Hirai H."/>
            <person name="Tokuyama S."/>
            <person name="Kawagishi H."/>
        </authorList>
    </citation>
    <scope>NUCLEOTIDE SEQUENCE</scope>
    <source>
        <strain evidence="1">CH-1</strain>
        <plasmid evidence="1">pBC453</plasmid>
    </source>
</reference>
<dbReference type="OrthoDB" id="7933832at2"/>
<sequence length="181" mass="19969">MDLKLQPAPEGIQAALARQLSLLVAHSKLCAQHLKGKKLFAQGPLPIYVGDISVAGAVSRPRRVGWRFLISDDIEPLAVADLEQRSRTELALSSVGYRHAAVHLEQVLSRLERLPGGSREVRVFMIPRLHLHALWLAGRTSLYVISGGGDQGADVTLDRKAMQGWLVQQHHSILGRRKLTN</sequence>
<dbReference type="EMBL" id="CP090643">
    <property type="protein sequence ID" value="WFN23504.1"/>
    <property type="molecule type" value="Genomic_DNA"/>
</dbReference>
<keyword evidence="1" id="KW-0614">Plasmid</keyword>
<dbReference type="RefSeq" id="WP_046543919.1">
    <property type="nucleotide sequence ID" value="NZ_AP018360.1"/>
</dbReference>
<reference evidence="1" key="2">
    <citation type="journal article" date="2017" name="Genome Announc.">
        <title>High-Quality Draft Genome Sequence of Burkholderia contaminans CH-1, a Gram-Negative Bacterium That Metabolizes 2-Azahypoxanthine, a Plant Growth-Regulating Compound.</title>
        <authorList>
            <person name="Choi J.-H."/>
            <person name="Sugiura H."/>
            <person name="Moriuchi R."/>
            <person name="Kawagishi H."/>
            <person name="Dohra H."/>
        </authorList>
    </citation>
    <scope>NUCLEOTIDE SEQUENCE</scope>
    <source>
        <strain evidence="1">CH-1</strain>
        <plasmid evidence="1">pBC453</plasmid>
    </source>
</reference>
<geneLocation type="plasmid" evidence="2 3">
    <name>unnamed1</name>
</geneLocation>
<proteinExistence type="predicted"/>
<dbReference type="Proteomes" id="UP001220209">
    <property type="component" value="Plasmid unnamed1"/>
</dbReference>